<dbReference type="InterPro" id="IPR013087">
    <property type="entry name" value="Znf_C2H2_type"/>
</dbReference>
<dbReference type="EMBL" id="OU895877">
    <property type="protein sequence ID" value="CAG9798930.1"/>
    <property type="molecule type" value="Genomic_DNA"/>
</dbReference>
<dbReference type="AlphaFoldDB" id="A0A9N9RLD6"/>
<evidence type="ECO:0000259" key="6">
    <source>
        <dbReference type="PROSITE" id="PS50157"/>
    </source>
</evidence>
<evidence type="ECO:0000256" key="1">
    <source>
        <dbReference type="ARBA" id="ARBA00023157"/>
    </source>
</evidence>
<dbReference type="InterPro" id="IPR018114">
    <property type="entry name" value="TRYPSIN_HIS"/>
</dbReference>
<dbReference type="PRINTS" id="PR00722">
    <property type="entry name" value="CHYMOTRYPSIN"/>
</dbReference>
<feature type="domain" description="C2H2-type" evidence="6">
    <location>
        <begin position="169"/>
        <end position="198"/>
    </location>
</feature>
<dbReference type="GO" id="GO:0008270">
    <property type="term" value="F:zinc ion binding"/>
    <property type="evidence" value="ECO:0007669"/>
    <property type="project" value="UniProtKB-KW"/>
</dbReference>
<accession>A0A9N9RLD6</accession>
<evidence type="ECO:0000259" key="7">
    <source>
        <dbReference type="PROSITE" id="PS50240"/>
    </source>
</evidence>
<comment type="similarity">
    <text evidence="2">Belongs to the peptidase S1 family. CLIP subfamily.</text>
</comment>
<dbReference type="CDD" id="cd00190">
    <property type="entry name" value="Tryp_SPc"/>
    <property type="match status" value="1"/>
</dbReference>
<dbReference type="PANTHER" id="PTHR24252">
    <property type="entry name" value="ACROSIN-RELATED"/>
    <property type="match status" value="1"/>
</dbReference>
<reference evidence="9" key="1">
    <citation type="submission" date="2022-01" db="EMBL/GenBank/DDBJ databases">
        <authorList>
            <person name="King R."/>
        </authorList>
    </citation>
    <scope>NUCLEOTIDE SEQUENCE</scope>
</reference>
<evidence type="ECO:0000256" key="5">
    <source>
        <dbReference type="SAM" id="SignalP"/>
    </source>
</evidence>
<evidence type="ECO:0000256" key="3">
    <source>
        <dbReference type="PROSITE-ProRule" id="PRU00042"/>
    </source>
</evidence>
<dbReference type="FunFam" id="2.40.10.10:FF:000068">
    <property type="entry name" value="transmembrane protease serine 2"/>
    <property type="match status" value="1"/>
</dbReference>
<feature type="domain" description="Sushi" evidence="8">
    <location>
        <begin position="115"/>
        <end position="173"/>
    </location>
</feature>
<dbReference type="SUPFAM" id="SSF50494">
    <property type="entry name" value="Trypsin-like serine proteases"/>
    <property type="match status" value="1"/>
</dbReference>
<feature type="chain" id="PRO_5040116772" evidence="5">
    <location>
        <begin position="23"/>
        <end position="450"/>
    </location>
</feature>
<dbReference type="Pfam" id="PF00089">
    <property type="entry name" value="Trypsin"/>
    <property type="match status" value="1"/>
</dbReference>
<protein>
    <submittedName>
        <fullName evidence="9">Uncharacterized protein</fullName>
    </submittedName>
</protein>
<name>A0A9N9RLD6_9DIPT</name>
<dbReference type="CDD" id="cd00033">
    <property type="entry name" value="CCP"/>
    <property type="match status" value="1"/>
</dbReference>
<comment type="caution">
    <text evidence="4">Lacks conserved residue(s) required for the propagation of feature annotation.</text>
</comment>
<dbReference type="PROSITE" id="PS50240">
    <property type="entry name" value="TRYPSIN_DOM"/>
    <property type="match status" value="1"/>
</dbReference>
<dbReference type="InterPro" id="IPR009003">
    <property type="entry name" value="Peptidase_S1_PA"/>
</dbReference>
<dbReference type="InterPro" id="IPR001314">
    <property type="entry name" value="Peptidase_S1A"/>
</dbReference>
<dbReference type="PROSITE" id="PS50923">
    <property type="entry name" value="SUSHI"/>
    <property type="match status" value="1"/>
</dbReference>
<keyword evidence="3" id="KW-0862">Zinc</keyword>
<feature type="domain" description="Peptidase S1" evidence="7">
    <location>
        <begin position="186"/>
        <end position="446"/>
    </location>
</feature>
<dbReference type="GO" id="GO:0006508">
    <property type="term" value="P:proteolysis"/>
    <property type="evidence" value="ECO:0007669"/>
    <property type="project" value="InterPro"/>
</dbReference>
<keyword evidence="3" id="KW-0479">Metal-binding</keyword>
<dbReference type="Gene3D" id="2.40.10.10">
    <property type="entry name" value="Trypsin-like serine proteases"/>
    <property type="match status" value="1"/>
</dbReference>
<dbReference type="InterPro" id="IPR043504">
    <property type="entry name" value="Peptidase_S1_PA_chymotrypsin"/>
</dbReference>
<keyword evidence="5" id="KW-0732">Signal</keyword>
<evidence type="ECO:0000256" key="2">
    <source>
        <dbReference type="ARBA" id="ARBA00024195"/>
    </source>
</evidence>
<dbReference type="SMART" id="SM00020">
    <property type="entry name" value="Tryp_SPc"/>
    <property type="match status" value="1"/>
</dbReference>
<dbReference type="InterPro" id="IPR035976">
    <property type="entry name" value="Sushi/SCR/CCP_sf"/>
</dbReference>
<dbReference type="PROSITE" id="PS50157">
    <property type="entry name" value="ZINC_FINGER_C2H2_2"/>
    <property type="match status" value="1"/>
</dbReference>
<dbReference type="PROSITE" id="PS00134">
    <property type="entry name" value="TRYPSIN_HIS"/>
    <property type="match status" value="1"/>
</dbReference>
<dbReference type="InterPro" id="IPR000436">
    <property type="entry name" value="Sushi_SCR_CCP_dom"/>
</dbReference>
<dbReference type="OrthoDB" id="2019384at2759"/>
<organism evidence="9 10">
    <name type="scientific">Chironomus riparius</name>
    <dbReference type="NCBI Taxonomy" id="315576"/>
    <lineage>
        <taxon>Eukaryota</taxon>
        <taxon>Metazoa</taxon>
        <taxon>Ecdysozoa</taxon>
        <taxon>Arthropoda</taxon>
        <taxon>Hexapoda</taxon>
        <taxon>Insecta</taxon>
        <taxon>Pterygota</taxon>
        <taxon>Neoptera</taxon>
        <taxon>Endopterygota</taxon>
        <taxon>Diptera</taxon>
        <taxon>Nematocera</taxon>
        <taxon>Chironomoidea</taxon>
        <taxon>Chironomidae</taxon>
        <taxon>Chironominae</taxon>
        <taxon>Chironomus</taxon>
    </lineage>
</organism>
<reference evidence="9" key="2">
    <citation type="submission" date="2022-10" db="EMBL/GenBank/DDBJ databases">
        <authorList>
            <consortium name="ENA_rothamsted_submissions"/>
            <consortium name="culmorum"/>
            <person name="King R."/>
        </authorList>
    </citation>
    <scope>NUCLEOTIDE SEQUENCE</scope>
</reference>
<dbReference type="SUPFAM" id="SSF57535">
    <property type="entry name" value="Complement control module/SCR domain"/>
    <property type="match status" value="1"/>
</dbReference>
<dbReference type="GO" id="GO:0004252">
    <property type="term" value="F:serine-type endopeptidase activity"/>
    <property type="evidence" value="ECO:0007669"/>
    <property type="project" value="InterPro"/>
</dbReference>
<feature type="signal peptide" evidence="5">
    <location>
        <begin position="1"/>
        <end position="22"/>
    </location>
</feature>
<gene>
    <name evidence="9" type="ORF">CHIRRI_LOCUS1905</name>
</gene>
<keyword evidence="3" id="KW-0863">Zinc-finger</keyword>
<keyword evidence="1" id="KW-1015">Disulfide bond</keyword>
<dbReference type="Gene3D" id="2.10.70.10">
    <property type="entry name" value="Complement Module, domain 1"/>
    <property type="match status" value="1"/>
</dbReference>
<dbReference type="InterPro" id="IPR001254">
    <property type="entry name" value="Trypsin_dom"/>
</dbReference>
<sequence length="450" mass="49882">MSTFRLLITGFLIIYIAGKVEGDFFKKTFGKFGSIIGMSKPSDSGSDEQNEPVTVGYQIGSLFIKPALEYIFEKKDSLETTTPYAYANFAYSPGYYKDSLVTCSHDALTGETISLTCMRENMKIPCNDTLFAKDIVKINCKTGYEYPSHSMVSTEIECTGNGKWSGMIYECQPVCGKLTKKSKALIIHGEETDVTEFPWNVAIYTNNILICGGNIISERVVLSAAHCFTREMPSGIVQVSLDSFTVVAGKYFRDKKTPEKFPTQELTIKKIKIHDAYFGYSGNYDADIAIVSLNDKIIYKPHIGPVCLNFDLKTIAEKQIPMSGTMGLVAGYGYTEADASPSDRLKKISLPIVDIRQCKSEAPENFKPFVTSDKFCAGYTDGRGAVCKGDSGAGYVVPKTVDDENVYHIHGIVSNTRSVDGGCDVHFYTMFTHIQNYIDMIKEEVRITKT</sequence>
<keyword evidence="4" id="KW-0768">Sushi</keyword>
<dbReference type="PANTHER" id="PTHR24252:SF7">
    <property type="entry name" value="HYALIN"/>
    <property type="match status" value="1"/>
</dbReference>
<dbReference type="Pfam" id="PF00084">
    <property type="entry name" value="Sushi"/>
    <property type="match status" value="1"/>
</dbReference>
<evidence type="ECO:0000256" key="4">
    <source>
        <dbReference type="PROSITE-ProRule" id="PRU00302"/>
    </source>
</evidence>
<dbReference type="Proteomes" id="UP001153620">
    <property type="component" value="Chromosome 1"/>
</dbReference>
<evidence type="ECO:0000313" key="9">
    <source>
        <dbReference type="EMBL" id="CAG9798930.1"/>
    </source>
</evidence>
<evidence type="ECO:0000259" key="8">
    <source>
        <dbReference type="PROSITE" id="PS50923"/>
    </source>
</evidence>
<keyword evidence="10" id="KW-1185">Reference proteome</keyword>
<evidence type="ECO:0000313" key="10">
    <source>
        <dbReference type="Proteomes" id="UP001153620"/>
    </source>
</evidence>
<proteinExistence type="inferred from homology"/>